<dbReference type="PANTHER" id="PTHR33269:SF17">
    <property type="entry name" value="NADH-UBIQUINONE OXIDOREDUCTASE CHAIN 6"/>
    <property type="match status" value="1"/>
</dbReference>
<dbReference type="PANTHER" id="PTHR33269">
    <property type="entry name" value="NADH-UBIQUINONE OXIDOREDUCTASE CHAIN 6"/>
    <property type="match status" value="1"/>
</dbReference>
<dbReference type="AlphaFoldDB" id="A0A9X3SW45"/>
<comment type="subcellular location">
    <subcellularLocation>
        <location evidence="2">Cell membrane</location>
        <topology evidence="2">Multi-pass membrane protein</topology>
    </subcellularLocation>
</comment>
<dbReference type="Proteomes" id="UP001183604">
    <property type="component" value="Unassembled WGS sequence"/>
</dbReference>
<comment type="catalytic activity">
    <reaction evidence="2">
        <text>a quinone + NADH + 5 H(+)(in) = a quinol + NAD(+) + 4 H(+)(out)</text>
        <dbReference type="Rhea" id="RHEA:57888"/>
        <dbReference type="ChEBI" id="CHEBI:15378"/>
        <dbReference type="ChEBI" id="CHEBI:24646"/>
        <dbReference type="ChEBI" id="CHEBI:57540"/>
        <dbReference type="ChEBI" id="CHEBI:57945"/>
        <dbReference type="ChEBI" id="CHEBI:132124"/>
    </reaction>
</comment>
<keyword evidence="2" id="KW-0520">NAD</keyword>
<gene>
    <name evidence="5" type="ORF">J2S69_003410</name>
    <name evidence="4" type="ORF">O2L01_10785</name>
</gene>
<comment type="similarity">
    <text evidence="1 2">Belongs to the complex I subunit 6 family.</text>
</comment>
<feature type="region of interest" description="Disordered" evidence="3">
    <location>
        <begin position="168"/>
        <end position="189"/>
    </location>
</feature>
<feature type="transmembrane region" description="Helical" evidence="2">
    <location>
        <begin position="31"/>
        <end position="49"/>
    </location>
</feature>
<comment type="caution">
    <text evidence="4">The sequence shown here is derived from an EMBL/GenBank/DDBJ whole genome shotgun (WGS) entry which is preliminary data.</text>
</comment>
<evidence type="ECO:0000256" key="2">
    <source>
        <dbReference type="RuleBase" id="RU004429"/>
    </source>
</evidence>
<organism evidence="4 6">
    <name type="scientific">Glycomyces lechevalierae</name>
    <dbReference type="NCBI Taxonomy" id="256034"/>
    <lineage>
        <taxon>Bacteria</taxon>
        <taxon>Bacillati</taxon>
        <taxon>Actinomycetota</taxon>
        <taxon>Actinomycetes</taxon>
        <taxon>Glycomycetales</taxon>
        <taxon>Glycomycetaceae</taxon>
        <taxon>Glycomyces</taxon>
    </lineage>
</organism>
<feature type="transmembrane region" description="Helical" evidence="2">
    <location>
        <begin position="56"/>
        <end position="76"/>
    </location>
</feature>
<keyword evidence="7" id="KW-1185">Reference proteome</keyword>
<comment type="caution">
    <text evidence="2">Lacks conserved residue(s) required for the propagation of feature annotation.</text>
</comment>
<dbReference type="InterPro" id="IPR042106">
    <property type="entry name" value="Nuo/plastoQ_OxRdtase_6_NuoJ"/>
</dbReference>
<evidence type="ECO:0000256" key="3">
    <source>
        <dbReference type="SAM" id="MobiDB-lite"/>
    </source>
</evidence>
<evidence type="ECO:0000313" key="4">
    <source>
        <dbReference type="EMBL" id="MDA1385472.1"/>
    </source>
</evidence>
<dbReference type="Pfam" id="PF00499">
    <property type="entry name" value="Oxidored_q3"/>
    <property type="match status" value="1"/>
</dbReference>
<feature type="transmembrane region" description="Helical" evidence="2">
    <location>
        <begin position="96"/>
        <end position="115"/>
    </location>
</feature>
<dbReference type="Gene3D" id="1.20.120.1200">
    <property type="entry name" value="NADH-ubiquinone/plastoquinone oxidoreductase chain 6, subunit NuoJ"/>
    <property type="match status" value="1"/>
</dbReference>
<keyword evidence="2" id="KW-0812">Transmembrane</keyword>
<name>A0A9X3SW45_9ACTN</name>
<reference evidence="5 7" key="2">
    <citation type="submission" date="2023-07" db="EMBL/GenBank/DDBJ databases">
        <title>Sequencing the genomes of 1000 actinobacteria strains.</title>
        <authorList>
            <person name="Klenk H.-P."/>
        </authorList>
    </citation>
    <scope>NUCLEOTIDE SEQUENCE [LARGE SCALE GENOMIC DNA]</scope>
    <source>
        <strain evidence="5 7">DSM 44724</strain>
    </source>
</reference>
<reference evidence="4" key="1">
    <citation type="submission" date="2022-12" db="EMBL/GenBank/DDBJ databases">
        <title>Gycomyces niveus sp.nov., a novel actinomycete isolated from soil in Shouguang.</title>
        <authorList>
            <person name="Yang X."/>
        </authorList>
    </citation>
    <scope>NUCLEOTIDE SEQUENCE</scope>
    <source>
        <strain evidence="4">DSM 44724</strain>
    </source>
</reference>
<proteinExistence type="inferred from homology"/>
<keyword evidence="2" id="KW-0874">Quinone</keyword>
<dbReference type="Proteomes" id="UP001145799">
    <property type="component" value="Unassembled WGS sequence"/>
</dbReference>
<dbReference type="GO" id="GO:0005886">
    <property type="term" value="C:plasma membrane"/>
    <property type="evidence" value="ECO:0007669"/>
    <property type="project" value="UniProtKB-SubCell"/>
</dbReference>
<dbReference type="EC" id="7.1.1.-" evidence="2"/>
<sequence length="189" mass="19133">MTLADVLLLAFGLLSLGAALAVVTTDRIVRAGLWLAVAFAGIAGAALVLTAEFLAWVLVLVYVGAIVVLLLFATMLTRAPTDPSDDLDRARLPGALIAGGVGLGLAAVVVGAFGWTKAGLDDRASGAAAVMGEAVFADWVLPFEVLSLLLLAALVGAVVVSTRNPVGNGGADTMPAEQQSRNEGLLAAR</sequence>
<dbReference type="GO" id="GO:0048038">
    <property type="term" value="F:quinone binding"/>
    <property type="evidence" value="ECO:0007669"/>
    <property type="project" value="UniProtKB-UniRule"/>
</dbReference>
<keyword evidence="2" id="KW-1133">Transmembrane helix</keyword>
<feature type="transmembrane region" description="Helical" evidence="2">
    <location>
        <begin position="136"/>
        <end position="160"/>
    </location>
</feature>
<dbReference type="EMBL" id="JAPZVQ010000005">
    <property type="protein sequence ID" value="MDA1385472.1"/>
    <property type="molecule type" value="Genomic_DNA"/>
</dbReference>
<evidence type="ECO:0000313" key="7">
    <source>
        <dbReference type="Proteomes" id="UP001183604"/>
    </source>
</evidence>
<keyword evidence="2" id="KW-0472">Membrane</keyword>
<dbReference type="InterPro" id="IPR001457">
    <property type="entry name" value="NADH_UbQ/plastoQ_OxRdtase_su6"/>
</dbReference>
<evidence type="ECO:0000313" key="5">
    <source>
        <dbReference type="EMBL" id="MDR7339691.1"/>
    </source>
</evidence>
<dbReference type="RefSeq" id="WP_270121937.1">
    <property type="nucleotide sequence ID" value="NZ_BAAAOM010000004.1"/>
</dbReference>
<keyword evidence="2" id="KW-1003">Cell membrane</keyword>
<evidence type="ECO:0000256" key="1">
    <source>
        <dbReference type="ARBA" id="ARBA00005698"/>
    </source>
</evidence>
<dbReference type="EMBL" id="JAVDYD010000001">
    <property type="protein sequence ID" value="MDR7339691.1"/>
    <property type="molecule type" value="Genomic_DNA"/>
</dbReference>
<comment type="function">
    <text evidence="2">NDH-1 shuttles electrons from NADH, via FMN and iron-sulfur (Fe-S) centers, to quinones in the respiratory chain. Couples the redox reaction to proton translocation (for every two electrons transferred, four hydrogen ions are translocated across the cytoplasmic membrane), and thus conserves the redox energy in a proton gradient.</text>
</comment>
<evidence type="ECO:0000313" key="6">
    <source>
        <dbReference type="Proteomes" id="UP001145799"/>
    </source>
</evidence>
<accession>A0A9X3SW45</accession>
<protein>
    <recommendedName>
        <fullName evidence="2">NADH-quinone oxidoreductase subunit J</fullName>
        <ecNumber evidence="2">7.1.1.-</ecNumber>
    </recommendedName>
</protein>
<dbReference type="GO" id="GO:0008137">
    <property type="term" value="F:NADH dehydrogenase (ubiquinone) activity"/>
    <property type="evidence" value="ECO:0007669"/>
    <property type="project" value="UniProtKB-UniRule"/>
</dbReference>